<feature type="compositionally biased region" description="Acidic residues" evidence="5">
    <location>
        <begin position="128"/>
        <end position="151"/>
    </location>
</feature>
<name>B8LWV6_TALSN</name>
<dbReference type="GO" id="GO:0006506">
    <property type="term" value="P:GPI anchor biosynthetic process"/>
    <property type="evidence" value="ECO:0007669"/>
    <property type="project" value="TreeGrafter"/>
</dbReference>
<dbReference type="eggNOG" id="KOG2257">
    <property type="taxonomic scope" value="Eukaryota"/>
</dbReference>
<comment type="subcellular location">
    <subcellularLocation>
        <location evidence="1">Membrane</location>
        <topology evidence="1">Multi-pass membrane protein</topology>
    </subcellularLocation>
</comment>
<dbReference type="OrthoDB" id="690928at2759"/>
<dbReference type="InterPro" id="IPR013717">
    <property type="entry name" value="PIG-P"/>
</dbReference>
<feature type="compositionally biased region" description="Low complexity" evidence="5">
    <location>
        <begin position="195"/>
        <end position="216"/>
    </location>
</feature>
<dbReference type="HOGENOM" id="CLU_038387_1_1_1"/>
<organism evidence="8 9">
    <name type="scientific">Talaromyces stipitatus (strain ATCC 10500 / CBS 375.48 / QM 6759 / NRRL 1006)</name>
    <name type="common">Penicillium stipitatum</name>
    <dbReference type="NCBI Taxonomy" id="441959"/>
    <lineage>
        <taxon>Eukaryota</taxon>
        <taxon>Fungi</taxon>
        <taxon>Dikarya</taxon>
        <taxon>Ascomycota</taxon>
        <taxon>Pezizomycotina</taxon>
        <taxon>Eurotiomycetes</taxon>
        <taxon>Eurotiomycetidae</taxon>
        <taxon>Eurotiales</taxon>
        <taxon>Trichocomaceae</taxon>
        <taxon>Talaromyces</taxon>
        <taxon>Talaromyces sect. Talaromyces</taxon>
    </lineage>
</organism>
<keyword evidence="4 6" id="KW-0472">Membrane</keyword>
<feature type="transmembrane region" description="Helical" evidence="6">
    <location>
        <begin position="251"/>
        <end position="270"/>
    </location>
</feature>
<dbReference type="PhylomeDB" id="B8LWV6"/>
<feature type="transmembrane region" description="Helical" evidence="6">
    <location>
        <begin position="290"/>
        <end position="313"/>
    </location>
</feature>
<dbReference type="Pfam" id="PF08510">
    <property type="entry name" value="PIG-P"/>
    <property type="match status" value="1"/>
</dbReference>
<feature type="region of interest" description="Disordered" evidence="5">
    <location>
        <begin position="340"/>
        <end position="381"/>
    </location>
</feature>
<dbReference type="GO" id="GO:0005783">
    <property type="term" value="C:endoplasmic reticulum"/>
    <property type="evidence" value="ECO:0007669"/>
    <property type="project" value="TreeGrafter"/>
</dbReference>
<dbReference type="GeneID" id="8107649"/>
<gene>
    <name evidence="8" type="ORF">TSTA_079440</name>
</gene>
<keyword evidence="9" id="KW-1185">Reference proteome</keyword>
<evidence type="ECO:0000256" key="4">
    <source>
        <dbReference type="ARBA" id="ARBA00023136"/>
    </source>
</evidence>
<evidence type="ECO:0000313" key="8">
    <source>
        <dbReference type="EMBL" id="EED24589.1"/>
    </source>
</evidence>
<dbReference type="PANTHER" id="PTHR46346">
    <property type="entry name" value="PHOSPHATIDYLINOSITOL N-ACETYLGLUCOSAMINYLTRANSFERASE SUBUNIT P"/>
    <property type="match status" value="1"/>
</dbReference>
<evidence type="ECO:0000313" key="9">
    <source>
        <dbReference type="Proteomes" id="UP000001745"/>
    </source>
</evidence>
<feature type="region of interest" description="Disordered" evidence="5">
    <location>
        <begin position="1"/>
        <end position="229"/>
    </location>
</feature>
<feature type="compositionally biased region" description="Polar residues" evidence="5">
    <location>
        <begin position="356"/>
        <end position="367"/>
    </location>
</feature>
<keyword evidence="2 6" id="KW-0812">Transmembrane</keyword>
<sequence>MSDLNDDLSPLSSGIDSITPFPQLEDDVNETPPTNGDDEALHMKFSPLRNRTGTAHAMIHKNSLSSASQSELQSQTESSEDARNPNDEQALSPSIEIQEDTEDAEFQSQYYVENESLEHAEDISLDSTGEDFNDEDELQEPSSDEDGDDDSQERSSNGVNMHRPFMQSTSSLSGPNAFAPPFYNRPPTPLPPSPSLTSLLRPPFSTTTSRPTTPDTSDAETPNDTEAAVAKSARIATTVPRASPKVPTYEYYGFVLYLTSSCAFLMYLLWSYLPSPFLHQLGIYYYPNRWWSLAIPAWLVMFLVYIYVALACYNTGYLTLPMTSIENIVDEAANIAVINGKGRRRPGGSEKMKPGSATSQTMSTAQNRRVHGHASSGSASGNGSLLWKDVWAESTDAVMDIPVGGVCEVLYGRDREDDPSIEAASDQYEPVYDSRRRRFQREDMLHFDGSSSYRPNNIAEYPSHTADAGSSW</sequence>
<dbReference type="EMBL" id="EQ962652">
    <property type="protein sequence ID" value="EED24589.1"/>
    <property type="molecule type" value="Genomic_DNA"/>
</dbReference>
<feature type="compositionally biased region" description="Low complexity" evidence="5">
    <location>
        <begin position="63"/>
        <end position="77"/>
    </location>
</feature>
<accession>B8LWV6</accession>
<protein>
    <recommendedName>
        <fullName evidence="7">PIG-P domain-containing protein</fullName>
    </recommendedName>
</protein>
<evidence type="ECO:0000259" key="7">
    <source>
        <dbReference type="Pfam" id="PF08510"/>
    </source>
</evidence>
<evidence type="ECO:0000256" key="6">
    <source>
        <dbReference type="SAM" id="Phobius"/>
    </source>
</evidence>
<evidence type="ECO:0000256" key="1">
    <source>
        <dbReference type="ARBA" id="ARBA00004141"/>
    </source>
</evidence>
<feature type="compositionally biased region" description="Pro residues" evidence="5">
    <location>
        <begin position="183"/>
        <end position="194"/>
    </location>
</feature>
<evidence type="ECO:0000256" key="2">
    <source>
        <dbReference type="ARBA" id="ARBA00022692"/>
    </source>
</evidence>
<feature type="region of interest" description="Disordered" evidence="5">
    <location>
        <begin position="448"/>
        <end position="472"/>
    </location>
</feature>
<keyword evidence="3 6" id="KW-1133">Transmembrane helix</keyword>
<feature type="domain" description="PIG-P" evidence="7">
    <location>
        <begin position="248"/>
        <end position="411"/>
    </location>
</feature>
<evidence type="ECO:0000256" key="5">
    <source>
        <dbReference type="SAM" id="MobiDB-lite"/>
    </source>
</evidence>
<dbReference type="Proteomes" id="UP000001745">
    <property type="component" value="Unassembled WGS sequence"/>
</dbReference>
<dbReference type="OMA" id="RRIHGHY"/>
<evidence type="ECO:0000256" key="3">
    <source>
        <dbReference type="ARBA" id="ARBA00022989"/>
    </source>
</evidence>
<dbReference type="STRING" id="441959.B8LWV6"/>
<reference evidence="9" key="1">
    <citation type="journal article" date="2015" name="Genome Announc.">
        <title>Genome sequence of the AIDS-associated pathogen Penicillium marneffei (ATCC18224) and its near taxonomic relative Talaromyces stipitatus (ATCC10500).</title>
        <authorList>
            <person name="Nierman W.C."/>
            <person name="Fedorova-Abrams N.D."/>
            <person name="Andrianopoulos A."/>
        </authorList>
    </citation>
    <scope>NUCLEOTIDE SEQUENCE [LARGE SCALE GENOMIC DNA]</scope>
    <source>
        <strain evidence="9">ATCC 10500 / CBS 375.48 / QM 6759 / NRRL 1006</strain>
    </source>
</reference>
<dbReference type="GO" id="GO:0016020">
    <property type="term" value="C:membrane"/>
    <property type="evidence" value="ECO:0007669"/>
    <property type="project" value="UniProtKB-SubCell"/>
</dbReference>
<dbReference type="VEuPathDB" id="FungiDB:TSTA_079440"/>
<dbReference type="PANTHER" id="PTHR46346:SF1">
    <property type="entry name" value="PHOSPHATIDYLINOSITOL N-ACETYLGLUCOSAMINYLTRANSFERASE SUBUNIT P"/>
    <property type="match status" value="1"/>
</dbReference>
<proteinExistence type="predicted"/>
<dbReference type="InterPro" id="IPR052263">
    <property type="entry name" value="GPI_Anchor_Biosynth"/>
</dbReference>
<dbReference type="InParanoid" id="B8LWV6"/>
<dbReference type="RefSeq" id="XP_002341976.1">
    <property type="nucleotide sequence ID" value="XM_002341935.1"/>
</dbReference>
<dbReference type="AlphaFoldDB" id="B8LWV6"/>